<evidence type="ECO:0000256" key="1">
    <source>
        <dbReference type="ARBA" id="ARBA00006961"/>
    </source>
</evidence>
<dbReference type="InterPro" id="IPR005025">
    <property type="entry name" value="FMN_Rdtase-like_dom"/>
</dbReference>
<dbReference type="AlphaFoldDB" id="A0A0D2X465"/>
<dbReference type="PhylomeDB" id="A0A0D2X465"/>
<dbReference type="GO" id="GO:0003955">
    <property type="term" value="F:NAD(P)H dehydrogenase (quinone) activity"/>
    <property type="evidence" value="ECO:0007669"/>
    <property type="project" value="InterPro"/>
</dbReference>
<name>A0A0D2X465_CAPO3</name>
<feature type="compositionally biased region" description="Polar residues" evidence="2">
    <location>
        <begin position="167"/>
        <end position="176"/>
    </location>
</feature>
<dbReference type="OMA" id="KFADGNP"/>
<evidence type="ECO:0000313" key="5">
    <source>
        <dbReference type="Proteomes" id="UP000008743"/>
    </source>
</evidence>
<feature type="region of interest" description="Disordered" evidence="2">
    <location>
        <begin position="156"/>
        <end position="181"/>
    </location>
</feature>
<dbReference type="NCBIfam" id="NF002999">
    <property type="entry name" value="PRK03767.1"/>
    <property type="match status" value="1"/>
</dbReference>
<dbReference type="GO" id="GO:0016020">
    <property type="term" value="C:membrane"/>
    <property type="evidence" value="ECO:0007669"/>
    <property type="project" value="TreeGrafter"/>
</dbReference>
<evidence type="ECO:0000313" key="4">
    <source>
        <dbReference type="EMBL" id="KJE95519.1"/>
    </source>
</evidence>
<dbReference type="InterPro" id="IPR029039">
    <property type="entry name" value="Flavoprotein-like_sf"/>
</dbReference>
<dbReference type="NCBIfam" id="TIGR01755">
    <property type="entry name" value="flav_wrbA"/>
    <property type="match status" value="1"/>
</dbReference>
<dbReference type="EMBL" id="KE346369">
    <property type="protein sequence ID" value="KJE95519.1"/>
    <property type="molecule type" value="Genomic_DNA"/>
</dbReference>
<comment type="similarity">
    <text evidence="1">Belongs to the WrbA family.</text>
</comment>
<keyword evidence="5" id="KW-1185">Reference proteome</keyword>
<gene>
    <name evidence="4" type="ORF">CAOG_005968</name>
</gene>
<dbReference type="Pfam" id="PF03358">
    <property type="entry name" value="FMN_red"/>
    <property type="match status" value="1"/>
</dbReference>
<reference evidence="5" key="1">
    <citation type="submission" date="2011-02" db="EMBL/GenBank/DDBJ databases">
        <title>The Genome Sequence of Capsaspora owczarzaki ATCC 30864.</title>
        <authorList>
            <person name="Russ C."/>
            <person name="Cuomo C."/>
            <person name="Burger G."/>
            <person name="Gray M.W."/>
            <person name="Holland P.W.H."/>
            <person name="King N."/>
            <person name="Lang F.B.F."/>
            <person name="Roger A.J."/>
            <person name="Ruiz-Trillo I."/>
            <person name="Young S.K."/>
            <person name="Zeng Q."/>
            <person name="Gargeya S."/>
            <person name="Alvarado L."/>
            <person name="Berlin A."/>
            <person name="Chapman S.B."/>
            <person name="Chen Z."/>
            <person name="Freedman E."/>
            <person name="Gellesch M."/>
            <person name="Goldberg J."/>
            <person name="Griggs A."/>
            <person name="Gujja S."/>
            <person name="Heilman E."/>
            <person name="Heiman D."/>
            <person name="Howarth C."/>
            <person name="Mehta T."/>
            <person name="Neiman D."/>
            <person name="Pearson M."/>
            <person name="Roberts A."/>
            <person name="Saif S."/>
            <person name="Shea T."/>
            <person name="Shenoy N."/>
            <person name="Sisk P."/>
            <person name="Stolte C."/>
            <person name="Sykes S."/>
            <person name="White J."/>
            <person name="Yandava C."/>
            <person name="Haas B."/>
            <person name="Nusbaum C."/>
            <person name="Birren B."/>
        </authorList>
    </citation>
    <scope>NUCLEOTIDE SEQUENCE</scope>
    <source>
        <strain evidence="5">ATCC 30864</strain>
    </source>
</reference>
<feature type="domain" description="Flavodoxin-like" evidence="3">
    <location>
        <begin position="4"/>
        <end position="193"/>
    </location>
</feature>
<sequence>MVKVFVIYYSTYGHVAKLADTIAKSAATVAGVDVKLWQVAETLSDDILGKMHAPAKKAEVPVIQAADLAEADAFLIGFPTRYGAFPSQVKALFDATGGLWSKGALVGKPFGFFTSTGNLGGGQETTIQSALSFVVHHGGIFVPVGYTSPLLFDNSEPRGGSPWGPGTFTNGDGSRQPSEKELQITTEFGVHFSKIARDLAAGRAANSK</sequence>
<proteinExistence type="inferred from homology"/>
<dbReference type="PANTHER" id="PTHR30546">
    <property type="entry name" value="FLAVODOXIN-RELATED PROTEIN WRBA-RELATED"/>
    <property type="match status" value="1"/>
</dbReference>
<dbReference type="eggNOG" id="KOG3135">
    <property type="taxonomic scope" value="Eukaryota"/>
</dbReference>
<evidence type="ECO:0000256" key="2">
    <source>
        <dbReference type="SAM" id="MobiDB-lite"/>
    </source>
</evidence>
<dbReference type="GO" id="GO:0010181">
    <property type="term" value="F:FMN binding"/>
    <property type="evidence" value="ECO:0007669"/>
    <property type="project" value="InterPro"/>
</dbReference>
<dbReference type="PROSITE" id="PS50902">
    <property type="entry name" value="FLAVODOXIN_LIKE"/>
    <property type="match status" value="1"/>
</dbReference>
<dbReference type="InParanoid" id="A0A0D2X465"/>
<dbReference type="FunCoup" id="A0A0D2X465">
    <property type="interactions" value="96"/>
</dbReference>
<dbReference type="SUPFAM" id="SSF52218">
    <property type="entry name" value="Flavoproteins"/>
    <property type="match status" value="1"/>
</dbReference>
<accession>A0A0D2X465</accession>
<dbReference type="RefSeq" id="XP_004345558.1">
    <property type="nucleotide sequence ID" value="XM_004345508.2"/>
</dbReference>
<dbReference type="OrthoDB" id="504689at2759"/>
<dbReference type="PANTHER" id="PTHR30546:SF23">
    <property type="entry name" value="FLAVOPROTEIN-LIKE PROTEIN YCP4-RELATED"/>
    <property type="match status" value="1"/>
</dbReference>
<dbReference type="InterPro" id="IPR010089">
    <property type="entry name" value="Flavoprotein_WrbA-like"/>
</dbReference>
<dbReference type="Gene3D" id="3.40.50.360">
    <property type="match status" value="1"/>
</dbReference>
<dbReference type="InterPro" id="IPR008254">
    <property type="entry name" value="Flavodoxin/NO_synth"/>
</dbReference>
<dbReference type="STRING" id="595528.A0A0D2X465"/>
<protein>
    <submittedName>
        <fullName evidence="4">Flavoprotein wrbA</fullName>
    </submittedName>
</protein>
<dbReference type="Proteomes" id="UP000008743">
    <property type="component" value="Unassembled WGS sequence"/>
</dbReference>
<organism evidence="4 5">
    <name type="scientific">Capsaspora owczarzaki (strain ATCC 30864)</name>
    <dbReference type="NCBI Taxonomy" id="595528"/>
    <lineage>
        <taxon>Eukaryota</taxon>
        <taxon>Filasterea</taxon>
        <taxon>Capsaspora</taxon>
    </lineage>
</organism>
<dbReference type="FunFam" id="3.40.50.360:FF:000001">
    <property type="entry name" value="NAD(P)H dehydrogenase (Quinone) FQR1-like"/>
    <property type="match status" value="1"/>
</dbReference>
<evidence type="ECO:0000259" key="3">
    <source>
        <dbReference type="PROSITE" id="PS50902"/>
    </source>
</evidence>